<proteinExistence type="predicted"/>
<dbReference type="InterPro" id="IPR009899">
    <property type="entry name" value="ArdA"/>
</dbReference>
<dbReference type="EMBL" id="JAJEPU010000014">
    <property type="protein sequence ID" value="MCC2164459.1"/>
    <property type="molecule type" value="Genomic_DNA"/>
</dbReference>
<sequence>MEEMRIYIANLGKYNEGELVGAWFAPPVDFEEVKERIGLNDEYEEYAIHDYELPFEIDEYTPIEEVNRLCEMVEDLPEYIQEELSELQSYFGSIEELCEHEDDIICHSGCDDMADVARYYLEESGQLGELPAHLQNYIDYAAYGRDMELEGTFIVTNHGVYEIIR</sequence>
<comment type="caution">
    <text evidence="1">The sequence shown here is derived from an EMBL/GenBank/DDBJ whole genome shotgun (WGS) entry which is preliminary data.</text>
</comment>
<name>A0AAE3AMK2_9FIRM</name>
<dbReference type="Proteomes" id="UP001198962">
    <property type="component" value="Unassembled WGS sequence"/>
</dbReference>
<dbReference type="Pfam" id="PF07275">
    <property type="entry name" value="ArdA"/>
    <property type="match status" value="1"/>
</dbReference>
<reference evidence="1" key="1">
    <citation type="submission" date="2021-10" db="EMBL/GenBank/DDBJ databases">
        <title>Anaerobic single-cell dispensing facilitates the cultivation of human gut bacteria.</title>
        <authorList>
            <person name="Afrizal A."/>
        </authorList>
    </citation>
    <scope>NUCLEOTIDE SEQUENCE</scope>
    <source>
        <strain evidence="1">CLA-AA-H274</strain>
    </source>
</reference>
<gene>
    <name evidence="1" type="ORF">LKD32_06125</name>
</gene>
<evidence type="ECO:0000313" key="2">
    <source>
        <dbReference type="Proteomes" id="UP001198962"/>
    </source>
</evidence>
<dbReference type="AlphaFoldDB" id="A0AAE3AMK2"/>
<protein>
    <submittedName>
        <fullName evidence="1">Antirestriction protein ArdA</fullName>
    </submittedName>
</protein>
<evidence type="ECO:0000313" key="1">
    <source>
        <dbReference type="EMBL" id="MCC2164459.1"/>
    </source>
</evidence>
<accession>A0AAE3AMK2</accession>
<organism evidence="1 2">
    <name type="scientific">Brotaphodocola catenula</name>
    <dbReference type="NCBI Taxonomy" id="2885361"/>
    <lineage>
        <taxon>Bacteria</taxon>
        <taxon>Bacillati</taxon>
        <taxon>Bacillota</taxon>
        <taxon>Clostridia</taxon>
        <taxon>Lachnospirales</taxon>
        <taxon>Lachnospiraceae</taxon>
        <taxon>Brotaphodocola</taxon>
    </lineage>
</organism>
<keyword evidence="2" id="KW-1185">Reference proteome</keyword>